<keyword evidence="3" id="KW-1185">Reference proteome</keyword>
<dbReference type="PROSITE" id="PS50127">
    <property type="entry name" value="UBC_2"/>
    <property type="match status" value="1"/>
</dbReference>
<dbReference type="SUPFAM" id="SSF54495">
    <property type="entry name" value="UBC-like"/>
    <property type="match status" value="1"/>
</dbReference>
<gene>
    <name evidence="2" type="ORF">CLIM01_06786</name>
</gene>
<dbReference type="EMBL" id="JARUPT010000187">
    <property type="protein sequence ID" value="KAK0375886.1"/>
    <property type="molecule type" value="Genomic_DNA"/>
</dbReference>
<dbReference type="InterPro" id="IPR000608">
    <property type="entry name" value="UBC"/>
</dbReference>
<accession>A0ABQ9PWI5</accession>
<protein>
    <submittedName>
        <fullName evidence="2">Ubiquitin-conjugating enzyme</fullName>
    </submittedName>
</protein>
<feature type="domain" description="UBC core" evidence="1">
    <location>
        <begin position="7"/>
        <end position="55"/>
    </location>
</feature>
<dbReference type="Proteomes" id="UP001169217">
    <property type="component" value="Unassembled WGS sequence"/>
</dbReference>
<organism evidence="2 3">
    <name type="scientific">Colletotrichum limetticola</name>
    <dbReference type="NCBI Taxonomy" id="1209924"/>
    <lineage>
        <taxon>Eukaryota</taxon>
        <taxon>Fungi</taxon>
        <taxon>Dikarya</taxon>
        <taxon>Ascomycota</taxon>
        <taxon>Pezizomycotina</taxon>
        <taxon>Sordariomycetes</taxon>
        <taxon>Hypocreomycetidae</taxon>
        <taxon>Glomerellales</taxon>
        <taxon>Glomerellaceae</taxon>
        <taxon>Colletotrichum</taxon>
        <taxon>Colletotrichum acutatum species complex</taxon>
    </lineage>
</organism>
<comment type="caution">
    <text evidence="2">The sequence shown here is derived from an EMBL/GenBank/DDBJ whole genome shotgun (WGS) entry which is preliminary data.</text>
</comment>
<feature type="non-terminal residue" evidence="2">
    <location>
        <position position="55"/>
    </location>
</feature>
<evidence type="ECO:0000313" key="2">
    <source>
        <dbReference type="EMBL" id="KAK0375886.1"/>
    </source>
</evidence>
<name>A0ABQ9PWI5_9PEZI</name>
<proteinExistence type="predicted"/>
<evidence type="ECO:0000313" key="3">
    <source>
        <dbReference type="Proteomes" id="UP001169217"/>
    </source>
</evidence>
<dbReference type="Gene3D" id="3.10.110.10">
    <property type="entry name" value="Ubiquitin Conjugating Enzyme"/>
    <property type="match status" value="1"/>
</dbReference>
<reference evidence="2" key="1">
    <citation type="submission" date="2023-04" db="EMBL/GenBank/DDBJ databases">
        <title>Colletotrichum limetticola genome sequence.</title>
        <authorList>
            <person name="Baroncelli R."/>
        </authorList>
    </citation>
    <scope>NUCLEOTIDE SEQUENCE</scope>
    <source>
        <strain evidence="2">KLA-Anderson</strain>
    </source>
</reference>
<evidence type="ECO:0000259" key="1">
    <source>
        <dbReference type="PROSITE" id="PS50127"/>
    </source>
</evidence>
<sequence>MASSSAAAASLLGRQLKEMQTGKDIPGISCGLVNDNSIFEWEVMLMISDDCKYYG</sequence>
<dbReference type="InterPro" id="IPR016135">
    <property type="entry name" value="UBQ-conjugating_enzyme/RWD"/>
</dbReference>